<proteinExistence type="predicted"/>
<evidence type="ECO:0000313" key="1">
    <source>
        <dbReference type="EMBL" id="KAB1078373.1"/>
    </source>
</evidence>
<organism evidence="1 2">
    <name type="scientific">Methylobacterium soli</name>
    <dbReference type="NCBI Taxonomy" id="553447"/>
    <lineage>
        <taxon>Bacteria</taxon>
        <taxon>Pseudomonadati</taxon>
        <taxon>Pseudomonadota</taxon>
        <taxon>Alphaproteobacteria</taxon>
        <taxon>Hyphomicrobiales</taxon>
        <taxon>Methylobacteriaceae</taxon>
        <taxon>Methylobacterium</taxon>
    </lineage>
</organism>
<dbReference type="Proteomes" id="UP000474159">
    <property type="component" value="Unassembled WGS sequence"/>
</dbReference>
<reference evidence="1 2" key="1">
    <citation type="submission" date="2019-09" db="EMBL/GenBank/DDBJ databases">
        <title>YIM 48816 draft genome.</title>
        <authorList>
            <person name="Jiang L."/>
        </authorList>
    </citation>
    <scope>NUCLEOTIDE SEQUENCE [LARGE SCALE GENOMIC DNA]</scope>
    <source>
        <strain evidence="1 2">YIM 48816</strain>
    </source>
</reference>
<name>A0A6L3T091_9HYPH</name>
<dbReference type="RefSeq" id="WP_151000993.1">
    <property type="nucleotide sequence ID" value="NZ_BPQY01000541.1"/>
</dbReference>
<dbReference type="AlphaFoldDB" id="A0A6L3T091"/>
<gene>
    <name evidence="1" type="ORF">F6X53_14895</name>
</gene>
<protein>
    <submittedName>
        <fullName evidence="1">Uncharacterized protein</fullName>
    </submittedName>
</protein>
<accession>A0A6L3T091</accession>
<evidence type="ECO:0000313" key="2">
    <source>
        <dbReference type="Proteomes" id="UP000474159"/>
    </source>
</evidence>
<dbReference type="EMBL" id="VZZK01000014">
    <property type="protein sequence ID" value="KAB1078373.1"/>
    <property type="molecule type" value="Genomic_DNA"/>
</dbReference>
<comment type="caution">
    <text evidence="1">The sequence shown here is derived from an EMBL/GenBank/DDBJ whole genome shotgun (WGS) entry which is preliminary data.</text>
</comment>
<keyword evidence="2" id="KW-1185">Reference proteome</keyword>
<sequence length="75" mass="9050">MSYKNARDRLPCGRLRSRRRHGVPYMHKAPWLWRNLMQTRPARRRDALACRKVLLGADADSLVFELARKPHLYYW</sequence>